<dbReference type="RefSeq" id="WP_129132090.1">
    <property type="nucleotide sequence ID" value="NZ_SDHW01000006.1"/>
</dbReference>
<dbReference type="EMBL" id="SDHW01000006">
    <property type="protein sequence ID" value="RXK58290.1"/>
    <property type="molecule type" value="Genomic_DNA"/>
</dbReference>
<evidence type="ECO:0000313" key="3">
    <source>
        <dbReference type="EMBL" id="RXK58290.1"/>
    </source>
</evidence>
<sequence length="276" mass="30982">MKLIIPAIAMLFMTTLTHAQQVVNEAVIQMKTETTNPNSDANGPAVANDGEGRVTVRMGDGEIKSKMYFKNGMTKIESDMGMGTNQVIIDSKEKKTTTLFEAMGRKMGFYTTDADMQRMMAGGNNNGTDSTRQQRMPQPFTPEVFIEYLSDTKKIAGMDCKKALIRYKDRRGQEVQQEVWYSPDFVMGEGFRIRDVMRMTNIPGLEKLKGFPMEFDLVRQNGAKVHFQVTKVDLTAKVDDKTFVVPKDYDVKPMSEMNQGGGRNGNFQFRMGGGGQ</sequence>
<feature type="signal peptide" evidence="2">
    <location>
        <begin position="1"/>
        <end position="19"/>
    </location>
</feature>
<evidence type="ECO:0000256" key="1">
    <source>
        <dbReference type="SAM" id="MobiDB-lite"/>
    </source>
</evidence>
<organism evidence="3 4">
    <name type="scientific">Lacibacter luteus</name>
    <dbReference type="NCBI Taxonomy" id="2508719"/>
    <lineage>
        <taxon>Bacteria</taxon>
        <taxon>Pseudomonadati</taxon>
        <taxon>Bacteroidota</taxon>
        <taxon>Chitinophagia</taxon>
        <taxon>Chitinophagales</taxon>
        <taxon>Chitinophagaceae</taxon>
        <taxon>Lacibacter</taxon>
    </lineage>
</organism>
<dbReference type="OrthoDB" id="646194at2"/>
<gene>
    <name evidence="3" type="ORF">ESA94_16720</name>
</gene>
<proteinExistence type="predicted"/>
<evidence type="ECO:0000313" key="4">
    <source>
        <dbReference type="Proteomes" id="UP000290204"/>
    </source>
</evidence>
<accession>A0A4V1M748</accession>
<protein>
    <recommendedName>
        <fullName evidence="5">DUF4412 domain-containing protein</fullName>
    </recommendedName>
</protein>
<name>A0A4V1M748_9BACT</name>
<dbReference type="AlphaFoldDB" id="A0A4V1M748"/>
<evidence type="ECO:0008006" key="5">
    <source>
        <dbReference type="Google" id="ProtNLM"/>
    </source>
</evidence>
<dbReference type="Proteomes" id="UP000290204">
    <property type="component" value="Unassembled WGS sequence"/>
</dbReference>
<evidence type="ECO:0000256" key="2">
    <source>
        <dbReference type="SAM" id="SignalP"/>
    </source>
</evidence>
<keyword evidence="4" id="KW-1185">Reference proteome</keyword>
<feature type="region of interest" description="Disordered" evidence="1">
    <location>
        <begin position="33"/>
        <end position="52"/>
    </location>
</feature>
<feature type="chain" id="PRO_5020802006" description="DUF4412 domain-containing protein" evidence="2">
    <location>
        <begin position="20"/>
        <end position="276"/>
    </location>
</feature>
<feature type="region of interest" description="Disordered" evidence="1">
    <location>
        <begin position="254"/>
        <end position="276"/>
    </location>
</feature>
<keyword evidence="2" id="KW-0732">Signal</keyword>
<reference evidence="3 4" key="1">
    <citation type="submission" date="2019-01" db="EMBL/GenBank/DDBJ databases">
        <title>Lacibacter sp. strain TTM-7.</title>
        <authorList>
            <person name="Chen W.-M."/>
        </authorList>
    </citation>
    <scope>NUCLEOTIDE SEQUENCE [LARGE SCALE GENOMIC DNA]</scope>
    <source>
        <strain evidence="3 4">TTM-7</strain>
    </source>
</reference>
<comment type="caution">
    <text evidence="3">The sequence shown here is derived from an EMBL/GenBank/DDBJ whole genome shotgun (WGS) entry which is preliminary data.</text>
</comment>